<accession>A0A6J5KTF6</accession>
<name>A0A6J5KTF6_9CAUD</name>
<organism evidence="1">
    <name type="scientific">uncultured Caudovirales phage</name>
    <dbReference type="NCBI Taxonomy" id="2100421"/>
    <lineage>
        <taxon>Viruses</taxon>
        <taxon>Duplodnaviria</taxon>
        <taxon>Heunggongvirae</taxon>
        <taxon>Uroviricota</taxon>
        <taxon>Caudoviricetes</taxon>
        <taxon>Peduoviridae</taxon>
        <taxon>Maltschvirus</taxon>
        <taxon>Maltschvirus maltsch</taxon>
    </lineage>
</organism>
<sequence length="100" mass="11615">MKKLLDTDPITGIRHVFHYDDVTDEATITAEQDVETVVEANKALYNEDHGRFGEFSRVAQIPMVIYMDLKKRGIIDDQAAMKRWLNDPDNRYFRTRPGTV</sequence>
<proteinExistence type="predicted"/>
<reference evidence="1" key="1">
    <citation type="submission" date="2020-04" db="EMBL/GenBank/DDBJ databases">
        <authorList>
            <person name="Chiriac C."/>
            <person name="Salcher M."/>
            <person name="Ghai R."/>
            <person name="Kavagutti S V."/>
        </authorList>
    </citation>
    <scope>NUCLEOTIDE SEQUENCE</scope>
</reference>
<dbReference type="EMBL" id="LR796182">
    <property type="protein sequence ID" value="CAB4124445.1"/>
    <property type="molecule type" value="Genomic_DNA"/>
</dbReference>
<protein>
    <submittedName>
        <fullName evidence="1">Uncharacterized protein</fullName>
    </submittedName>
</protein>
<evidence type="ECO:0000313" key="1">
    <source>
        <dbReference type="EMBL" id="CAB4124445.1"/>
    </source>
</evidence>
<gene>
    <name evidence="1" type="ORF">UFOVP62_1</name>
</gene>